<comment type="caution">
    <text evidence="4">The sequence shown here is derived from an EMBL/GenBank/DDBJ whole genome shotgun (WGS) entry which is preliminary data.</text>
</comment>
<organism evidence="4 5">
    <name type="scientific">Hyphobacterium lacteum</name>
    <dbReference type="NCBI Taxonomy" id="3116575"/>
    <lineage>
        <taxon>Bacteria</taxon>
        <taxon>Pseudomonadati</taxon>
        <taxon>Pseudomonadota</taxon>
        <taxon>Alphaproteobacteria</taxon>
        <taxon>Maricaulales</taxon>
        <taxon>Maricaulaceae</taxon>
        <taxon>Hyphobacterium</taxon>
    </lineage>
</organism>
<evidence type="ECO:0000313" key="4">
    <source>
        <dbReference type="EMBL" id="MEE2525494.1"/>
    </source>
</evidence>
<dbReference type="PANTHER" id="PTHR33449">
    <property type="entry name" value="NUCLEOID-ASSOCIATED PROTEIN YBAB"/>
    <property type="match status" value="1"/>
</dbReference>
<dbReference type="PIRSF" id="PIRSF004555">
    <property type="entry name" value="UCP004555"/>
    <property type="match status" value="1"/>
</dbReference>
<keyword evidence="2" id="KW-0963">Cytoplasm</keyword>
<dbReference type="Pfam" id="PF02575">
    <property type="entry name" value="YbaB_DNA_bd"/>
    <property type="match status" value="1"/>
</dbReference>
<comment type="similarity">
    <text evidence="2">Belongs to the YbaB/EbfC family.</text>
</comment>
<comment type="subcellular location">
    <subcellularLocation>
        <location evidence="2">Cytoplasm</location>
        <location evidence="2">Nucleoid</location>
    </subcellularLocation>
</comment>
<accession>A0ABU7LQ70</accession>
<keyword evidence="3" id="KW-0175">Coiled coil</keyword>
<evidence type="ECO:0000313" key="5">
    <source>
        <dbReference type="Proteomes" id="UP001354971"/>
    </source>
</evidence>
<dbReference type="NCBIfam" id="TIGR00103">
    <property type="entry name" value="DNA_YbaB_EbfC"/>
    <property type="match status" value="1"/>
</dbReference>
<evidence type="ECO:0000256" key="2">
    <source>
        <dbReference type="HAMAP-Rule" id="MF_00274"/>
    </source>
</evidence>
<dbReference type="HAMAP" id="MF_00274">
    <property type="entry name" value="DNA_YbaB_EbfC"/>
    <property type="match status" value="1"/>
</dbReference>
<name>A0ABU7LQ70_9PROT</name>
<protein>
    <recommendedName>
        <fullName evidence="2">Nucleoid-associated protein V0U79_03885</fullName>
    </recommendedName>
</protein>
<evidence type="ECO:0000256" key="1">
    <source>
        <dbReference type="ARBA" id="ARBA00023125"/>
    </source>
</evidence>
<dbReference type="EMBL" id="JAZDRP010000002">
    <property type="protein sequence ID" value="MEE2525494.1"/>
    <property type="molecule type" value="Genomic_DNA"/>
</dbReference>
<proteinExistence type="inferred from homology"/>
<dbReference type="SUPFAM" id="SSF82607">
    <property type="entry name" value="YbaB-like"/>
    <property type="match status" value="1"/>
</dbReference>
<dbReference type="InterPro" id="IPR004401">
    <property type="entry name" value="YbaB/EbfC"/>
</dbReference>
<dbReference type="PANTHER" id="PTHR33449:SF1">
    <property type="entry name" value="NUCLEOID-ASSOCIATED PROTEIN YBAB"/>
    <property type="match status" value="1"/>
</dbReference>
<sequence length="107" mass="11637">MKDLMGLMKQAQELQKRMQEAQARLDDEEATGESGAGLVRVTLSAKGDMKRIELDPTILVASEKEVVEDLISAAHADARRKAEDIQARVMKEAAGDMPLPPGFSFPG</sequence>
<comment type="function">
    <text evidence="2">Binds to DNA and alters its conformation. May be involved in regulation of gene expression, nucleoid organization and DNA protection.</text>
</comment>
<dbReference type="InterPro" id="IPR036894">
    <property type="entry name" value="YbaB-like_sf"/>
</dbReference>
<dbReference type="Proteomes" id="UP001354971">
    <property type="component" value="Unassembled WGS sequence"/>
</dbReference>
<gene>
    <name evidence="4" type="ORF">V0U79_03885</name>
</gene>
<evidence type="ECO:0000256" key="3">
    <source>
        <dbReference type="SAM" id="Coils"/>
    </source>
</evidence>
<dbReference type="RefSeq" id="WP_330198156.1">
    <property type="nucleotide sequence ID" value="NZ_JAZDRP010000002.1"/>
</dbReference>
<keyword evidence="5" id="KW-1185">Reference proteome</keyword>
<comment type="subunit">
    <text evidence="2">Homodimer.</text>
</comment>
<dbReference type="Gene3D" id="3.30.1310.10">
    <property type="entry name" value="Nucleoid-associated protein YbaB-like domain"/>
    <property type="match status" value="1"/>
</dbReference>
<keyword evidence="1 2" id="KW-0238">DNA-binding</keyword>
<feature type="coiled-coil region" evidence="3">
    <location>
        <begin position="1"/>
        <end position="31"/>
    </location>
</feature>
<reference evidence="4 5" key="1">
    <citation type="submission" date="2024-01" db="EMBL/GenBank/DDBJ databases">
        <title>Hyphobacterium bacterium isolated from marine sediment.</title>
        <authorList>
            <person name="Zhao S."/>
        </authorList>
    </citation>
    <scope>NUCLEOTIDE SEQUENCE [LARGE SCALE GENOMIC DNA]</scope>
    <source>
        <strain evidence="5">HN65</strain>
    </source>
</reference>